<accession>A0A7G5FG50</accession>
<evidence type="ECO:0000256" key="2">
    <source>
        <dbReference type="ARBA" id="ARBA00023015"/>
    </source>
</evidence>
<dbReference type="Proteomes" id="UP000515570">
    <property type="component" value="Chromosome"/>
</dbReference>
<dbReference type="PROSITE" id="PS50932">
    <property type="entry name" value="HTH_LACI_2"/>
    <property type="match status" value="1"/>
</dbReference>
<dbReference type="Gene3D" id="3.40.50.2300">
    <property type="match status" value="2"/>
</dbReference>
<dbReference type="CDD" id="cd01392">
    <property type="entry name" value="HTH_LacI"/>
    <property type="match status" value="1"/>
</dbReference>
<proteinExistence type="predicted"/>
<evidence type="ECO:0000313" key="7">
    <source>
        <dbReference type="Proteomes" id="UP000515570"/>
    </source>
</evidence>
<dbReference type="SUPFAM" id="SSF47413">
    <property type="entry name" value="lambda repressor-like DNA-binding domains"/>
    <property type="match status" value="1"/>
</dbReference>
<dbReference type="PANTHER" id="PTHR30146">
    <property type="entry name" value="LACI-RELATED TRANSCRIPTIONAL REPRESSOR"/>
    <property type="match status" value="1"/>
</dbReference>
<evidence type="ECO:0000256" key="4">
    <source>
        <dbReference type="ARBA" id="ARBA00023163"/>
    </source>
</evidence>
<dbReference type="PROSITE" id="PS00356">
    <property type="entry name" value="HTH_LACI_1"/>
    <property type="match status" value="1"/>
</dbReference>
<evidence type="ECO:0000256" key="1">
    <source>
        <dbReference type="ARBA" id="ARBA00022491"/>
    </source>
</evidence>
<dbReference type="InterPro" id="IPR000843">
    <property type="entry name" value="HTH_LacI"/>
</dbReference>
<dbReference type="InterPro" id="IPR010982">
    <property type="entry name" value="Lambda_DNA-bd_dom_sf"/>
</dbReference>
<dbReference type="InterPro" id="IPR001761">
    <property type="entry name" value="Peripla_BP/Lac1_sug-bd_dom"/>
</dbReference>
<keyword evidence="2" id="KW-0805">Transcription regulation</keyword>
<sequence>MNTPANLKDVAEAAGVSISTASRALAGKTSISEKTRSRVQQVARELNYQPNVQARGLRSARTNIIGLTIPSLTNPYFATMAATIQERAAANGHTTLITTSNEDPEQLKQAIYSMSQMRVDGMIVVPSENSKSLLMNIQRAGTPVVLIDRELPGTPLPSYASQALPGITAAVAELTARGHTRIGYLSGPVETSTGAQRLAAFEQICAHTGTSNDFIFRGGYDVKKGWDGAQALLHRGITALIAGDSMMTFGALDYCYQHGINIGTDLAFVGFDDLVYMSLQPAPISVIDQNVVAMSEHAYDGLVRLIGGADPPDQAVVLDTTYISRASTRCTPPTTTRR</sequence>
<keyword evidence="3 6" id="KW-0238">DNA-binding</keyword>
<evidence type="ECO:0000313" key="6">
    <source>
        <dbReference type="EMBL" id="QMV85591.1"/>
    </source>
</evidence>
<keyword evidence="7" id="KW-1185">Reference proteome</keyword>
<dbReference type="InterPro" id="IPR028082">
    <property type="entry name" value="Peripla_BP_I"/>
</dbReference>
<dbReference type="GO" id="GO:0003700">
    <property type="term" value="F:DNA-binding transcription factor activity"/>
    <property type="evidence" value="ECO:0007669"/>
    <property type="project" value="TreeGrafter"/>
</dbReference>
<gene>
    <name evidence="6" type="ORF">HW450_02250</name>
</gene>
<keyword evidence="1" id="KW-0678">Repressor</keyword>
<dbReference type="Pfam" id="PF00532">
    <property type="entry name" value="Peripla_BP_1"/>
    <property type="match status" value="1"/>
</dbReference>
<dbReference type="SMART" id="SM00354">
    <property type="entry name" value="HTH_LACI"/>
    <property type="match status" value="1"/>
</dbReference>
<dbReference type="AlphaFoldDB" id="A0A7G5FG50"/>
<dbReference type="EMBL" id="CP059833">
    <property type="protein sequence ID" value="QMV85591.1"/>
    <property type="molecule type" value="Genomic_DNA"/>
</dbReference>
<name>A0A7G5FG50_9CORY</name>
<dbReference type="Pfam" id="PF00356">
    <property type="entry name" value="LacI"/>
    <property type="match status" value="1"/>
</dbReference>
<protein>
    <submittedName>
        <fullName evidence="6">LacI family DNA-binding transcriptional regulator</fullName>
    </submittedName>
</protein>
<reference evidence="6 7" key="1">
    <citation type="submission" date="2020-07" db="EMBL/GenBank/DDBJ databases">
        <title>non toxigenic Corynebacterium sp. nov from a clinical source.</title>
        <authorList>
            <person name="Bernier A.-M."/>
            <person name="Bernard K."/>
        </authorList>
    </citation>
    <scope>NUCLEOTIDE SEQUENCE [LARGE SCALE GENOMIC DNA]</scope>
    <source>
        <strain evidence="7">NML 93-0612</strain>
    </source>
</reference>
<keyword evidence="4" id="KW-0804">Transcription</keyword>
<dbReference type="SUPFAM" id="SSF53822">
    <property type="entry name" value="Periplasmic binding protein-like I"/>
    <property type="match status" value="1"/>
</dbReference>
<dbReference type="PANTHER" id="PTHR30146:SF148">
    <property type="entry name" value="HTH-TYPE TRANSCRIPTIONAL REPRESSOR PURR-RELATED"/>
    <property type="match status" value="1"/>
</dbReference>
<organism evidence="6 7">
    <name type="scientific">Corynebacterium hindlerae</name>
    <dbReference type="NCBI Taxonomy" id="699041"/>
    <lineage>
        <taxon>Bacteria</taxon>
        <taxon>Bacillati</taxon>
        <taxon>Actinomycetota</taxon>
        <taxon>Actinomycetes</taxon>
        <taxon>Mycobacteriales</taxon>
        <taxon>Corynebacteriaceae</taxon>
        <taxon>Corynebacterium</taxon>
    </lineage>
</organism>
<evidence type="ECO:0000256" key="3">
    <source>
        <dbReference type="ARBA" id="ARBA00023125"/>
    </source>
</evidence>
<dbReference type="RefSeq" id="WP_182386412.1">
    <property type="nucleotide sequence ID" value="NZ_CP059833.1"/>
</dbReference>
<dbReference type="Gene3D" id="1.10.260.40">
    <property type="entry name" value="lambda repressor-like DNA-binding domains"/>
    <property type="match status" value="1"/>
</dbReference>
<evidence type="ECO:0000259" key="5">
    <source>
        <dbReference type="PROSITE" id="PS50932"/>
    </source>
</evidence>
<feature type="domain" description="HTH lacI-type" evidence="5">
    <location>
        <begin position="5"/>
        <end position="59"/>
    </location>
</feature>
<dbReference type="GO" id="GO:0000976">
    <property type="term" value="F:transcription cis-regulatory region binding"/>
    <property type="evidence" value="ECO:0007669"/>
    <property type="project" value="TreeGrafter"/>
</dbReference>